<dbReference type="Pfam" id="PF10756">
    <property type="entry name" value="bPH_6"/>
    <property type="match status" value="1"/>
</dbReference>
<keyword evidence="1" id="KW-0472">Membrane</keyword>
<evidence type="ECO:0000256" key="1">
    <source>
        <dbReference type="SAM" id="Phobius"/>
    </source>
</evidence>
<name>A0ABD7V3R8_9ACTN</name>
<evidence type="ECO:0000259" key="2">
    <source>
        <dbReference type="Pfam" id="PF10756"/>
    </source>
</evidence>
<proteinExistence type="predicted"/>
<reference evidence="3 4" key="1">
    <citation type="submission" date="2019-02" db="EMBL/GenBank/DDBJ databases">
        <authorList>
            <consortium name="Pathogen Informatics"/>
        </authorList>
    </citation>
    <scope>NUCLEOTIDE SEQUENCE [LARGE SCALE GENOMIC DNA]</scope>
    <source>
        <strain evidence="3 4">3012STDY6756503</strain>
    </source>
</reference>
<evidence type="ECO:0000313" key="3">
    <source>
        <dbReference type="EMBL" id="VFA88945.1"/>
    </source>
</evidence>
<keyword evidence="1" id="KW-0812">Transmembrane</keyword>
<gene>
    <name evidence="3" type="ORF">NCTC8139_02502</name>
</gene>
<comment type="caution">
    <text evidence="3">The sequence shown here is derived from an EMBL/GenBank/DDBJ whole genome shotgun (WGS) entry which is preliminary data.</text>
</comment>
<dbReference type="AlphaFoldDB" id="A0ABD7V3R8"/>
<organism evidence="3 4">
    <name type="scientific">Gordonia paraffinivorans</name>
    <dbReference type="NCBI Taxonomy" id="175628"/>
    <lineage>
        <taxon>Bacteria</taxon>
        <taxon>Bacillati</taxon>
        <taxon>Actinomycetota</taxon>
        <taxon>Actinomycetes</taxon>
        <taxon>Mycobacteriales</taxon>
        <taxon>Gordoniaceae</taxon>
        <taxon>Gordonia</taxon>
    </lineage>
</organism>
<dbReference type="Proteomes" id="UP000360750">
    <property type="component" value="Unassembled WGS sequence"/>
</dbReference>
<keyword evidence="1" id="KW-1133">Transmembrane helix</keyword>
<feature type="transmembrane region" description="Helical" evidence="1">
    <location>
        <begin position="43"/>
        <end position="62"/>
    </location>
</feature>
<evidence type="ECO:0000313" key="4">
    <source>
        <dbReference type="Proteomes" id="UP000360750"/>
    </source>
</evidence>
<feature type="transmembrane region" description="Helical" evidence="1">
    <location>
        <begin position="12"/>
        <end position="37"/>
    </location>
</feature>
<dbReference type="GeneID" id="60750497"/>
<protein>
    <submittedName>
        <fullName evidence="3">Protein of uncharacterized function (DUF2581)</fullName>
    </submittedName>
</protein>
<accession>A0ABD7V3R8</accession>
<sequence length="152" mass="15947">MDNSGNSSTREWATPVPAGVAACIGGLILIGAAVVVANDPAGSVLLGIAGALLAALGAYTLAVRPRLSVSAGAPPALSVRTITGRRTYTSEHVQRIRLLTMRRIGRRAGQLEIDVVDDGARLLVFTRWDLGTDLISVVDELRAAGFEVDDDR</sequence>
<dbReference type="EMBL" id="CAACYD010000006">
    <property type="protein sequence ID" value="VFA88945.1"/>
    <property type="molecule type" value="Genomic_DNA"/>
</dbReference>
<dbReference type="InterPro" id="IPR019692">
    <property type="entry name" value="CFP-6_PH"/>
</dbReference>
<feature type="domain" description="Low molecular weight protein antigen 6 PH" evidence="2">
    <location>
        <begin position="64"/>
        <end position="145"/>
    </location>
</feature>
<dbReference type="RefSeq" id="WP_131734441.1">
    <property type="nucleotide sequence ID" value="NZ_CAACYD010000006.1"/>
</dbReference>